<dbReference type="GO" id="GO:0006436">
    <property type="term" value="P:tryptophanyl-tRNA aminoacylation"/>
    <property type="evidence" value="ECO:0007669"/>
    <property type="project" value="InterPro"/>
</dbReference>
<reference evidence="11 12" key="1">
    <citation type="submission" date="2016-03" db="EMBL/GenBank/DDBJ databases">
        <title>EvidentialGene: Evidence-directed Construction of Genes on Genomes.</title>
        <authorList>
            <person name="Gilbert D.G."/>
            <person name="Choi J.-H."/>
            <person name="Mockaitis K."/>
            <person name="Colbourne J."/>
            <person name="Pfrender M."/>
        </authorList>
    </citation>
    <scope>NUCLEOTIDE SEQUENCE [LARGE SCALE GENOMIC DNA]</scope>
    <source>
        <strain evidence="11 12">Xinb3</strain>
        <tissue evidence="11">Complete organism</tissue>
    </source>
</reference>
<keyword evidence="8 10" id="KW-0030">Aminoacyl-tRNA synthetase</keyword>
<keyword evidence="5 10" id="KW-0547">Nucleotide-binding</keyword>
<dbReference type="PANTHER" id="PTHR10055:SF1">
    <property type="entry name" value="TRYPTOPHAN--TRNA LIGASE, CYTOPLASMIC"/>
    <property type="match status" value="1"/>
</dbReference>
<keyword evidence="7 10" id="KW-0648">Protein biosynthesis</keyword>
<dbReference type="OrthoDB" id="10261385at2759"/>
<accession>A0A164K9F1</accession>
<dbReference type="InterPro" id="IPR002305">
    <property type="entry name" value="aa-tRNA-synth_Ic"/>
</dbReference>
<dbReference type="EMBL" id="LRGB01003370">
    <property type="protein sequence ID" value="KZS03074.1"/>
    <property type="molecule type" value="Genomic_DNA"/>
</dbReference>
<keyword evidence="12" id="KW-1185">Reference proteome</keyword>
<protein>
    <recommendedName>
        <fullName evidence="3">Tryptophan--tRNA ligase, cytoplasmic</fullName>
        <ecNumber evidence="2">6.1.1.2</ecNumber>
    </recommendedName>
    <alternativeName>
        <fullName evidence="9">Tryptophanyl-tRNA synthetase</fullName>
    </alternativeName>
</protein>
<evidence type="ECO:0000256" key="4">
    <source>
        <dbReference type="ARBA" id="ARBA00022598"/>
    </source>
</evidence>
<dbReference type="PANTHER" id="PTHR10055">
    <property type="entry name" value="TRYPTOPHANYL-TRNA SYNTHETASE"/>
    <property type="match status" value="1"/>
</dbReference>
<dbReference type="EC" id="6.1.1.2" evidence="2"/>
<dbReference type="AlphaFoldDB" id="A0A164K9F1"/>
<evidence type="ECO:0000256" key="7">
    <source>
        <dbReference type="ARBA" id="ARBA00022917"/>
    </source>
</evidence>
<dbReference type="PRINTS" id="PR01039">
    <property type="entry name" value="TRNASYNTHTRP"/>
</dbReference>
<evidence type="ECO:0000256" key="9">
    <source>
        <dbReference type="ARBA" id="ARBA00030268"/>
    </source>
</evidence>
<evidence type="ECO:0000256" key="5">
    <source>
        <dbReference type="ARBA" id="ARBA00022741"/>
    </source>
</evidence>
<evidence type="ECO:0000313" key="12">
    <source>
        <dbReference type="Proteomes" id="UP000076858"/>
    </source>
</evidence>
<name>A0A164K9F1_9CRUS</name>
<dbReference type="Pfam" id="PF00579">
    <property type="entry name" value="tRNA-synt_1b"/>
    <property type="match status" value="1"/>
</dbReference>
<dbReference type="STRING" id="35525.A0A164K9F1"/>
<evidence type="ECO:0000256" key="10">
    <source>
        <dbReference type="RuleBase" id="RU363036"/>
    </source>
</evidence>
<organism evidence="11 12">
    <name type="scientific">Daphnia magna</name>
    <dbReference type="NCBI Taxonomy" id="35525"/>
    <lineage>
        <taxon>Eukaryota</taxon>
        <taxon>Metazoa</taxon>
        <taxon>Ecdysozoa</taxon>
        <taxon>Arthropoda</taxon>
        <taxon>Crustacea</taxon>
        <taxon>Branchiopoda</taxon>
        <taxon>Diplostraca</taxon>
        <taxon>Cladocera</taxon>
        <taxon>Anomopoda</taxon>
        <taxon>Daphniidae</taxon>
        <taxon>Daphnia</taxon>
    </lineage>
</organism>
<dbReference type="Proteomes" id="UP000076858">
    <property type="component" value="Unassembled WGS sequence"/>
</dbReference>
<evidence type="ECO:0000256" key="3">
    <source>
        <dbReference type="ARBA" id="ARBA00013782"/>
    </source>
</evidence>
<dbReference type="GO" id="GO:0005524">
    <property type="term" value="F:ATP binding"/>
    <property type="evidence" value="ECO:0007669"/>
    <property type="project" value="UniProtKB-KW"/>
</dbReference>
<evidence type="ECO:0000256" key="6">
    <source>
        <dbReference type="ARBA" id="ARBA00022840"/>
    </source>
</evidence>
<evidence type="ECO:0000256" key="8">
    <source>
        <dbReference type="ARBA" id="ARBA00023146"/>
    </source>
</evidence>
<dbReference type="GO" id="GO:0005737">
    <property type="term" value="C:cytoplasm"/>
    <property type="evidence" value="ECO:0007669"/>
    <property type="project" value="TreeGrafter"/>
</dbReference>
<proteinExistence type="inferred from homology"/>
<comment type="similarity">
    <text evidence="1 10">Belongs to the class-I aminoacyl-tRNA synthetase family.</text>
</comment>
<evidence type="ECO:0000313" key="11">
    <source>
        <dbReference type="EMBL" id="KZS03074.1"/>
    </source>
</evidence>
<comment type="caution">
    <text evidence="11">The sequence shown here is derived from an EMBL/GenBank/DDBJ whole genome shotgun (WGS) entry which is preliminary data.</text>
</comment>
<sequence length="353" mass="40220">MTDIVVDAMEALDLTQKPPTEEENEEEDFVDPWNVVGTSATGIAYEKIIKKFGSSSIDSALIERFEKVTGKPAHHLLKRGVFFSHRDLHSILTLHEQGKPFYLYTGRGPSSTSIHMGHLIPFLFTKWLQEVFNVPLVIQLTDDEKFIWKNLKMEEAQKLAVENAKDIIALGFDIEKTFIFSDLQFVGQCPAFYQNMDPYFRMTRDVAPRLGYIKPALIHSTFFPALQGAQMKMSASDGNSSIFLTDTPKILKAKINKYAFSGGQTSVEEHRRLGGDCDVDVSYKYLMFFLEDDFRLEEIRKNYSSGAMLTGELKQELITVLTPIITAHQERRKTVTDEIVKQFMTPRAMKCGF</sequence>
<keyword evidence="6 10" id="KW-0067">ATP-binding</keyword>
<dbReference type="InterPro" id="IPR014729">
    <property type="entry name" value="Rossmann-like_a/b/a_fold"/>
</dbReference>
<dbReference type="GO" id="GO:0004830">
    <property type="term" value="F:tryptophan-tRNA ligase activity"/>
    <property type="evidence" value="ECO:0007669"/>
    <property type="project" value="UniProtKB-EC"/>
</dbReference>
<dbReference type="SUPFAM" id="SSF52374">
    <property type="entry name" value="Nucleotidylyl transferase"/>
    <property type="match status" value="1"/>
</dbReference>
<keyword evidence="4 10" id="KW-0436">Ligase</keyword>
<dbReference type="Gene3D" id="3.40.50.620">
    <property type="entry name" value="HUPs"/>
    <property type="match status" value="2"/>
</dbReference>
<gene>
    <name evidence="11" type="ORF">APZ42_034292</name>
</gene>
<evidence type="ECO:0000256" key="1">
    <source>
        <dbReference type="ARBA" id="ARBA00005594"/>
    </source>
</evidence>
<dbReference type="Gene3D" id="1.10.240.10">
    <property type="entry name" value="Tyrosyl-Transfer RNA Synthetase"/>
    <property type="match status" value="1"/>
</dbReference>
<dbReference type="FunFam" id="1.10.240.10:FF:000003">
    <property type="entry name" value="Tryptophan--tRNA ligase, cytoplasmic"/>
    <property type="match status" value="1"/>
</dbReference>
<dbReference type="InterPro" id="IPR002306">
    <property type="entry name" value="Trp-tRNA-ligase"/>
</dbReference>
<evidence type="ECO:0000256" key="2">
    <source>
        <dbReference type="ARBA" id="ARBA00013161"/>
    </source>
</evidence>